<dbReference type="CDD" id="cd12797">
    <property type="entry name" value="M23_peptidase"/>
    <property type="match status" value="1"/>
</dbReference>
<evidence type="ECO:0000313" key="3">
    <source>
        <dbReference type="Proteomes" id="UP001203004"/>
    </source>
</evidence>
<protein>
    <submittedName>
        <fullName evidence="2">M23 family metallopeptidase</fullName>
    </submittedName>
</protein>
<dbReference type="PANTHER" id="PTHR21666">
    <property type="entry name" value="PEPTIDASE-RELATED"/>
    <property type="match status" value="1"/>
</dbReference>
<gene>
    <name evidence="2" type="ORF">M3N64_05120</name>
</gene>
<proteinExistence type="predicted"/>
<dbReference type="Proteomes" id="UP001203004">
    <property type="component" value="Unassembled WGS sequence"/>
</dbReference>
<reference evidence="2 3" key="1">
    <citation type="submission" date="2022-05" db="EMBL/GenBank/DDBJ databases">
        <title>Sporolactobacillus sp nov CPB3-1, isolated from tree bark (Mangifera indica L.).</title>
        <authorList>
            <person name="Phuengjayaem S."/>
            <person name="Tanasupawat S."/>
        </authorList>
    </citation>
    <scope>NUCLEOTIDE SEQUENCE [LARGE SCALE GENOMIC DNA]</scope>
    <source>
        <strain evidence="2 3">CPB3-1</strain>
    </source>
</reference>
<comment type="caution">
    <text evidence="2">The sequence shown here is derived from an EMBL/GenBank/DDBJ whole genome shotgun (WGS) entry which is preliminary data.</text>
</comment>
<dbReference type="InterPro" id="IPR011055">
    <property type="entry name" value="Dup_hybrid_motif"/>
</dbReference>
<dbReference type="InterPro" id="IPR016047">
    <property type="entry name" value="M23ase_b-sheet_dom"/>
</dbReference>
<evidence type="ECO:0000259" key="1">
    <source>
        <dbReference type="Pfam" id="PF01551"/>
    </source>
</evidence>
<dbReference type="Pfam" id="PF01551">
    <property type="entry name" value="Peptidase_M23"/>
    <property type="match status" value="1"/>
</dbReference>
<organism evidence="2 3">
    <name type="scientific">Sporolactobacillus mangiferae</name>
    <dbReference type="NCBI Taxonomy" id="2940498"/>
    <lineage>
        <taxon>Bacteria</taxon>
        <taxon>Bacillati</taxon>
        <taxon>Bacillota</taxon>
        <taxon>Bacilli</taxon>
        <taxon>Bacillales</taxon>
        <taxon>Sporolactobacillaceae</taxon>
        <taxon>Sporolactobacillus</taxon>
    </lineage>
</organism>
<dbReference type="InterPro" id="IPR050570">
    <property type="entry name" value="Cell_wall_metabolism_enzyme"/>
</dbReference>
<dbReference type="PANTHER" id="PTHR21666:SF270">
    <property type="entry name" value="MUREIN HYDROLASE ACTIVATOR ENVC"/>
    <property type="match status" value="1"/>
</dbReference>
<dbReference type="Gene3D" id="2.70.70.10">
    <property type="entry name" value="Glucose Permease (Domain IIA)"/>
    <property type="match status" value="1"/>
</dbReference>
<accession>A0ABT0M8Z7</accession>
<dbReference type="SUPFAM" id="SSF51261">
    <property type="entry name" value="Duplicated hybrid motif"/>
    <property type="match status" value="1"/>
</dbReference>
<evidence type="ECO:0000313" key="2">
    <source>
        <dbReference type="EMBL" id="MCL1631331.1"/>
    </source>
</evidence>
<dbReference type="EMBL" id="JAMAST010000003">
    <property type="protein sequence ID" value="MCL1631331.1"/>
    <property type="molecule type" value="Genomic_DNA"/>
</dbReference>
<dbReference type="RefSeq" id="WP_249099065.1">
    <property type="nucleotide sequence ID" value="NZ_JAMAST010000003.1"/>
</dbReference>
<name>A0ABT0M8Z7_9BACL</name>
<keyword evidence="3" id="KW-1185">Reference proteome</keyword>
<sequence length="279" mass="31657">MNLENCSTHHTMNKRMKHVHSKRNVRILVFALAALIIFNAGKEWIDRRNAMSEMREPIIVAFPLRGEWLSPNTPGTKIPSHGTNKLGTRYAYDFIQVDWERTGLPAYRASLLHYLLFGIPVNEYYCWGKEIYAPCDGIIVKAEDGYKERTRTKLLSDISNAYKNAHYFNPKKDDARSVAGNYVIIKNRNNVCAALCHLQTGSIQVSVGQSVKKGEAIGKIGNSGNSFGPHLHFQLMDSSDISTAKGLPCAFEEYERFKSGTWVKVRNGMPTNRDRIRFQ</sequence>
<feature type="domain" description="M23ase beta-sheet core" evidence="1">
    <location>
        <begin position="176"/>
        <end position="237"/>
    </location>
</feature>